<dbReference type="Pfam" id="PF05199">
    <property type="entry name" value="GMC_oxred_C"/>
    <property type="match status" value="1"/>
</dbReference>
<dbReference type="PROSITE" id="PS00624">
    <property type="entry name" value="GMC_OXRED_2"/>
    <property type="match status" value="1"/>
</dbReference>
<evidence type="ECO:0000256" key="1">
    <source>
        <dbReference type="ARBA" id="ARBA00001974"/>
    </source>
</evidence>
<dbReference type="Proteomes" id="UP000192936">
    <property type="component" value="Unassembled WGS sequence"/>
</dbReference>
<keyword evidence="3" id="KW-0285">Flavoprotein</keyword>
<keyword evidence="4 5" id="KW-0274">FAD</keyword>
<dbReference type="InterPro" id="IPR000172">
    <property type="entry name" value="GMC_OxRdtase_N"/>
</dbReference>
<evidence type="ECO:0000256" key="4">
    <source>
        <dbReference type="ARBA" id="ARBA00022827"/>
    </source>
</evidence>
<dbReference type="AlphaFoldDB" id="A0A1X7HKD5"/>
<feature type="binding site" evidence="5">
    <location>
        <position position="91"/>
    </location>
    <ligand>
        <name>FAD</name>
        <dbReference type="ChEBI" id="CHEBI:57692"/>
    </ligand>
</feature>
<feature type="domain" description="Glucose-methanol-choline oxidoreductase N-terminal" evidence="6">
    <location>
        <begin position="260"/>
        <end position="274"/>
    </location>
</feature>
<dbReference type="InterPro" id="IPR012132">
    <property type="entry name" value="GMC_OxRdtase"/>
</dbReference>
<dbReference type="PIRSF" id="PIRSF000137">
    <property type="entry name" value="Alcohol_oxidase"/>
    <property type="match status" value="1"/>
</dbReference>
<evidence type="ECO:0000259" key="6">
    <source>
        <dbReference type="PROSITE" id="PS00624"/>
    </source>
</evidence>
<dbReference type="PANTHER" id="PTHR11552">
    <property type="entry name" value="GLUCOSE-METHANOL-CHOLINE GMC OXIDOREDUCTASE"/>
    <property type="match status" value="1"/>
</dbReference>
<dbReference type="Gene3D" id="3.50.50.60">
    <property type="entry name" value="FAD/NAD(P)-binding domain"/>
    <property type="match status" value="1"/>
</dbReference>
<evidence type="ECO:0000256" key="5">
    <source>
        <dbReference type="PIRSR" id="PIRSR000137-2"/>
    </source>
</evidence>
<organism evidence="7 8">
    <name type="scientific">Azospirillum oryzae</name>
    <dbReference type="NCBI Taxonomy" id="286727"/>
    <lineage>
        <taxon>Bacteria</taxon>
        <taxon>Pseudomonadati</taxon>
        <taxon>Pseudomonadota</taxon>
        <taxon>Alphaproteobacteria</taxon>
        <taxon>Rhodospirillales</taxon>
        <taxon>Azospirillaceae</taxon>
        <taxon>Azospirillum</taxon>
    </lineage>
</organism>
<gene>
    <name evidence="7" type="ORF">SAMN02982917_6349</name>
</gene>
<sequence length="558" mass="61019">MRPKRITEFGSFDFIVVGAGSAGCVLANRLSADPAHRVLLLEAGGPDDYMWIHVPVGYLYCMGNPRTDWGFRTEGEPGLNGRALNYPRGRVLGGCSSINGMIYMRGQAQDYDGWRDLGNEGWGWSDVLPYFRKSEDYHAGACEMHGAGGEWRVEEQRLSWEILDAFRDAAEAAGIPKVEDFNRGDNEGASYFRVNQRGGWRWNTSKAFLRPALSRPNLRVQTGAQVRRVVIEGGRAVGVEFELASEVCLARAGETILSAGAVGSPAILELSGIGQAERLRDLGIAVQQHLPGVGENLQDHLQIRCAYKVRGVPTLNVRANSWLGKLGIALEYALFRSGPMSMAPSQLGVFARSADRFSTANLQYHVQPLSLDRFGEPLHPFPAFTASVCNLRPESRGSIHLRTSDPRTAPSIRPNYLSTDGDRLVAAESIRLTRRIVAQSPLQRYAPEEFKPGPDYRTDEDLVRAAGDIATTIFHPVGTARMGLDDMAVVDPELRVRGVPGLRVVDASVMPTITSGNTNSPTIMIAEKGADAILRGTRSVWLASLPPLRPAVHHEPTA</sequence>
<dbReference type="InterPro" id="IPR036188">
    <property type="entry name" value="FAD/NAD-bd_sf"/>
</dbReference>
<comment type="similarity">
    <text evidence="2">Belongs to the GMC oxidoreductase family.</text>
</comment>
<dbReference type="SUPFAM" id="SSF51905">
    <property type="entry name" value="FAD/NAD(P)-binding domain"/>
    <property type="match status" value="1"/>
</dbReference>
<name>A0A1X7HKD5_9PROT</name>
<evidence type="ECO:0000256" key="3">
    <source>
        <dbReference type="ARBA" id="ARBA00022630"/>
    </source>
</evidence>
<dbReference type="GO" id="GO:0016614">
    <property type="term" value="F:oxidoreductase activity, acting on CH-OH group of donors"/>
    <property type="evidence" value="ECO:0007669"/>
    <property type="project" value="InterPro"/>
</dbReference>
<protein>
    <submittedName>
        <fullName evidence="7">Choline dehydrogenase</fullName>
    </submittedName>
</protein>
<evidence type="ECO:0000313" key="7">
    <source>
        <dbReference type="EMBL" id="SMF88328.1"/>
    </source>
</evidence>
<evidence type="ECO:0000313" key="8">
    <source>
        <dbReference type="Proteomes" id="UP000192936"/>
    </source>
</evidence>
<dbReference type="SUPFAM" id="SSF54373">
    <property type="entry name" value="FAD-linked reductases, C-terminal domain"/>
    <property type="match status" value="1"/>
</dbReference>
<accession>A0A1X7HKD5</accession>
<feature type="binding site" evidence="5">
    <location>
        <position position="226"/>
    </location>
    <ligand>
        <name>FAD</name>
        <dbReference type="ChEBI" id="CHEBI:57692"/>
    </ligand>
</feature>
<dbReference type="GO" id="GO:0050660">
    <property type="term" value="F:flavin adenine dinucleotide binding"/>
    <property type="evidence" value="ECO:0007669"/>
    <property type="project" value="InterPro"/>
</dbReference>
<dbReference type="RefSeq" id="WP_208621290.1">
    <property type="nucleotide sequence ID" value="NZ_FXAK01000009.1"/>
</dbReference>
<dbReference type="Gene3D" id="3.30.560.10">
    <property type="entry name" value="Glucose Oxidase, domain 3"/>
    <property type="match status" value="1"/>
</dbReference>
<dbReference type="InterPro" id="IPR007867">
    <property type="entry name" value="GMC_OxRtase_C"/>
</dbReference>
<dbReference type="Pfam" id="PF00732">
    <property type="entry name" value="GMC_oxred_N"/>
    <property type="match status" value="1"/>
</dbReference>
<dbReference type="STRING" id="286727.SAMN02982917_6349"/>
<evidence type="ECO:0000256" key="2">
    <source>
        <dbReference type="ARBA" id="ARBA00010790"/>
    </source>
</evidence>
<proteinExistence type="inferred from homology"/>
<dbReference type="PANTHER" id="PTHR11552:SF147">
    <property type="entry name" value="CHOLINE DEHYDROGENASE, MITOCHONDRIAL"/>
    <property type="match status" value="1"/>
</dbReference>
<reference evidence="7 8" key="1">
    <citation type="submission" date="2017-04" db="EMBL/GenBank/DDBJ databases">
        <authorList>
            <person name="Afonso C.L."/>
            <person name="Miller P.J."/>
            <person name="Scott M.A."/>
            <person name="Spackman E."/>
            <person name="Goraichik I."/>
            <person name="Dimitrov K.M."/>
            <person name="Suarez D.L."/>
            <person name="Swayne D.E."/>
        </authorList>
    </citation>
    <scope>NUCLEOTIDE SEQUENCE [LARGE SCALE GENOMIC DNA]</scope>
    <source>
        <strain evidence="7 8">A2P</strain>
    </source>
</reference>
<dbReference type="EMBL" id="FXAK01000009">
    <property type="protein sequence ID" value="SMF88328.1"/>
    <property type="molecule type" value="Genomic_DNA"/>
</dbReference>
<dbReference type="PROSITE" id="PS51257">
    <property type="entry name" value="PROKAR_LIPOPROTEIN"/>
    <property type="match status" value="1"/>
</dbReference>
<comment type="cofactor">
    <cofactor evidence="1 5">
        <name>FAD</name>
        <dbReference type="ChEBI" id="CHEBI:57692"/>
    </cofactor>
</comment>